<dbReference type="EMBL" id="CP054142">
    <property type="protein sequence ID" value="QTQ14362.1"/>
    <property type="molecule type" value="Genomic_DNA"/>
</dbReference>
<protein>
    <submittedName>
        <fullName evidence="1">Rpn family recombination-promoting nuclease/putative transposase</fullName>
    </submittedName>
</protein>
<dbReference type="Proteomes" id="UP000671908">
    <property type="component" value="Chromosome"/>
</dbReference>
<reference evidence="1 2" key="1">
    <citation type="journal article" date="2021" name="Microbiol. Resour. Announc.">
        <title>Complete Genome Sequences of Three Human Oral Treponema parvum Isolates.</title>
        <authorList>
            <person name="Zeng H."/>
            <person name="Watt R.M."/>
        </authorList>
    </citation>
    <scope>NUCLEOTIDE SEQUENCE [LARGE SCALE GENOMIC DNA]</scope>
    <source>
        <strain evidence="1 2">ATCC 700770</strain>
    </source>
</reference>
<dbReference type="Pfam" id="PF12784">
    <property type="entry name" value="PDDEXK_2"/>
    <property type="match status" value="1"/>
</dbReference>
<name>A0A975F4L4_9SPIR</name>
<evidence type="ECO:0000313" key="1">
    <source>
        <dbReference type="EMBL" id="QTQ14362.1"/>
    </source>
</evidence>
<proteinExistence type="predicted"/>
<evidence type="ECO:0000313" key="2">
    <source>
        <dbReference type="Proteomes" id="UP000671908"/>
    </source>
</evidence>
<accession>A0A975F4L4</accession>
<gene>
    <name evidence="1" type="ORF">HRQ91_07800</name>
</gene>
<dbReference type="PANTHER" id="PTHR41317">
    <property type="entry name" value="PD-(D_E)XK NUCLEASE FAMILY TRANSPOSASE"/>
    <property type="match status" value="1"/>
</dbReference>
<sequence>MSKRFDDLTIIDDYMFCAVMQDKSICTAVLNMILADSIGPISDITYQKTFGQAGYAKSIRLDVWVTGSNGSVYDVEMQTTNKQDLAKRLRYYQSVIDVSSLEKGGHYTDLHDLFIIFFCPFDYLNRGLPVYTFKTICSEDNTIALQDGVTKVIINSTAADKEPDAELKAFLEYMNGVVSDKPFIRKIDGYIKELKENEERRKEYMLIQSFEMDARRDGIQQGIKQGIKQGVQQGFADGAYQTKLETAKLMRTHNYPIAEICTMTGLTKEEVENL</sequence>
<dbReference type="InterPro" id="IPR010106">
    <property type="entry name" value="RpnA"/>
</dbReference>
<keyword evidence="2" id="KW-1185">Reference proteome</keyword>
<dbReference type="AlphaFoldDB" id="A0A975F4L4"/>
<dbReference type="PANTHER" id="PTHR41317:SF1">
    <property type="entry name" value="PD-(D_E)XK NUCLEASE FAMILY TRANSPOSASE"/>
    <property type="match status" value="1"/>
</dbReference>
<dbReference type="RefSeq" id="WP_210119027.1">
    <property type="nucleotide sequence ID" value="NZ_CP054142.1"/>
</dbReference>
<dbReference type="KEGG" id="tpav:HRQ91_07800"/>
<dbReference type="NCBIfam" id="TIGR01784">
    <property type="entry name" value="T_den_put_tspse"/>
    <property type="match status" value="1"/>
</dbReference>
<organism evidence="1 2">
    <name type="scientific">Treponema parvum</name>
    <dbReference type="NCBI Taxonomy" id="138851"/>
    <lineage>
        <taxon>Bacteria</taxon>
        <taxon>Pseudomonadati</taxon>
        <taxon>Spirochaetota</taxon>
        <taxon>Spirochaetia</taxon>
        <taxon>Spirochaetales</taxon>
        <taxon>Treponemataceae</taxon>
        <taxon>Treponema</taxon>
    </lineage>
</organism>